<dbReference type="EMBL" id="NRRV01000080">
    <property type="protein sequence ID" value="MBK1633352.1"/>
    <property type="molecule type" value="Genomic_DNA"/>
</dbReference>
<evidence type="ECO:0000313" key="2">
    <source>
        <dbReference type="Proteomes" id="UP000748752"/>
    </source>
</evidence>
<proteinExistence type="predicted"/>
<sequence>MPNTQSQTPYAPPPAGGVHIETVTPANWPEACADFARAYHGRAVRVLSLPTAAAARADTANADVICADLALDDVAAVAAVPLPNIDIRVYGDGEPFTVQRVERPQSVAVEKTVDGRLLMLRIDDTDGVTTLVRPTERQP</sequence>
<comment type="caution">
    <text evidence="1">The sequence shown here is derived from an EMBL/GenBank/DDBJ whole genome shotgun (WGS) entry which is preliminary data.</text>
</comment>
<evidence type="ECO:0000313" key="1">
    <source>
        <dbReference type="EMBL" id="MBK1633352.1"/>
    </source>
</evidence>
<organism evidence="1 2">
    <name type="scientific">Thiohalocapsa halophila</name>
    <dbReference type="NCBI Taxonomy" id="69359"/>
    <lineage>
        <taxon>Bacteria</taxon>
        <taxon>Pseudomonadati</taxon>
        <taxon>Pseudomonadota</taxon>
        <taxon>Gammaproteobacteria</taxon>
        <taxon>Chromatiales</taxon>
        <taxon>Chromatiaceae</taxon>
        <taxon>Thiohalocapsa</taxon>
    </lineage>
</organism>
<gene>
    <name evidence="1" type="ORF">CKO31_21875</name>
</gene>
<dbReference type="RefSeq" id="WP_200241709.1">
    <property type="nucleotide sequence ID" value="NZ_NRRV01000080.1"/>
</dbReference>
<protein>
    <submittedName>
        <fullName evidence="1">Uncharacterized protein</fullName>
    </submittedName>
</protein>
<accession>A0ABS1CN30</accession>
<name>A0ABS1CN30_9GAMM</name>
<dbReference type="Proteomes" id="UP000748752">
    <property type="component" value="Unassembled WGS sequence"/>
</dbReference>
<reference evidence="1 2" key="1">
    <citation type="journal article" date="2020" name="Microorganisms">
        <title>Osmotic Adaptation and Compatible Solute Biosynthesis of Phototrophic Bacteria as Revealed from Genome Analyses.</title>
        <authorList>
            <person name="Imhoff J.F."/>
            <person name="Rahn T."/>
            <person name="Kunzel S."/>
            <person name="Keller A."/>
            <person name="Neulinger S.C."/>
        </authorList>
    </citation>
    <scope>NUCLEOTIDE SEQUENCE [LARGE SCALE GENOMIC DNA]</scope>
    <source>
        <strain evidence="1 2">DSM 6210</strain>
    </source>
</reference>
<keyword evidence="2" id="KW-1185">Reference proteome</keyword>